<comment type="caution">
    <text evidence="2">The sequence shown here is derived from an EMBL/GenBank/DDBJ whole genome shotgun (WGS) entry which is preliminary data.</text>
</comment>
<dbReference type="PANTHER" id="PTHR35558:SF1">
    <property type="entry name" value="ENDONUCLEASE_EXONUCLEASE_PHOSPHATASE DOMAIN-CONTAINING PROTEIN"/>
    <property type="match status" value="1"/>
</dbReference>
<proteinExistence type="predicted"/>
<feature type="non-terminal residue" evidence="2">
    <location>
        <position position="397"/>
    </location>
</feature>
<accession>A0A8B6H2T5</accession>
<sequence>MPRAKQPKRRAASVKSSSSVIVPDPVCMPAKRKRTQKRSPTALNITESNISVEDSGQSSTSPPEKMPTADEIALALLNRMRSNEPTSQEPTSQHQPSLAELVNPPAQQTQASTSTMRNPSLVIPPMPCSSSTVMNTVVHPVNTSLLQDNTSMPVPLNYNLDSQREDFAALLPQTQSTEEIHVIATGVKLMTTSNSNPKAISSMHQWNNAFDIFLSIYLTKYPHMMLDLIKYGNNMRKLGYESGIQAVKLYDEEFRKLRVVHRLDWVILHDELYRLATAIKHSGNYQQHSQSSGLKKQQVALFSVKPNRNKVNTQTVSVGDTVTLVCVEAKRANSNTNVFTVDKNMLQTSVINDQQVGFKLGANGENISFLTCKNHQSALDKPEIVTEKIEKEIKKGR</sequence>
<feature type="compositionally biased region" description="Polar residues" evidence="1">
    <location>
        <begin position="38"/>
        <end position="62"/>
    </location>
</feature>
<feature type="region of interest" description="Disordered" evidence="1">
    <location>
        <begin position="1"/>
        <end position="67"/>
    </location>
</feature>
<dbReference type="Proteomes" id="UP000596742">
    <property type="component" value="Unassembled WGS sequence"/>
</dbReference>
<keyword evidence="3" id="KW-1185">Reference proteome</keyword>
<evidence type="ECO:0000313" key="2">
    <source>
        <dbReference type="EMBL" id="VDI72932.1"/>
    </source>
</evidence>
<name>A0A8B6H2T5_MYTGA</name>
<evidence type="ECO:0000313" key="3">
    <source>
        <dbReference type="Proteomes" id="UP000596742"/>
    </source>
</evidence>
<feature type="compositionally biased region" description="Basic residues" evidence="1">
    <location>
        <begin position="1"/>
        <end position="12"/>
    </location>
</feature>
<protein>
    <submittedName>
        <fullName evidence="2">Uncharacterized protein</fullName>
    </submittedName>
</protein>
<reference evidence="2" key="1">
    <citation type="submission" date="2018-11" db="EMBL/GenBank/DDBJ databases">
        <authorList>
            <person name="Alioto T."/>
            <person name="Alioto T."/>
        </authorList>
    </citation>
    <scope>NUCLEOTIDE SEQUENCE</scope>
</reference>
<dbReference type="EMBL" id="UYJE01009374">
    <property type="protein sequence ID" value="VDI72932.1"/>
    <property type="molecule type" value="Genomic_DNA"/>
</dbReference>
<organism evidence="2 3">
    <name type="scientific">Mytilus galloprovincialis</name>
    <name type="common">Mediterranean mussel</name>
    <dbReference type="NCBI Taxonomy" id="29158"/>
    <lineage>
        <taxon>Eukaryota</taxon>
        <taxon>Metazoa</taxon>
        <taxon>Spiralia</taxon>
        <taxon>Lophotrochozoa</taxon>
        <taxon>Mollusca</taxon>
        <taxon>Bivalvia</taxon>
        <taxon>Autobranchia</taxon>
        <taxon>Pteriomorphia</taxon>
        <taxon>Mytilida</taxon>
        <taxon>Mytiloidea</taxon>
        <taxon>Mytilidae</taxon>
        <taxon>Mytilinae</taxon>
        <taxon>Mytilus</taxon>
    </lineage>
</organism>
<dbReference type="AlphaFoldDB" id="A0A8B6H2T5"/>
<gene>
    <name evidence="2" type="ORF">MGAL_10B001666</name>
</gene>
<evidence type="ECO:0000256" key="1">
    <source>
        <dbReference type="SAM" id="MobiDB-lite"/>
    </source>
</evidence>
<dbReference type="PANTHER" id="PTHR35558">
    <property type="entry name" value="SGNH_HYDRO DOMAIN-CONTAINING PROTEIN"/>
    <property type="match status" value="1"/>
</dbReference>